<keyword evidence="1" id="KW-1133">Transmembrane helix</keyword>
<reference evidence="2 3" key="1">
    <citation type="submission" date="2024-04" db="EMBL/GenBank/DDBJ databases">
        <authorList>
            <person name="Fracassetti M."/>
        </authorList>
    </citation>
    <scope>NUCLEOTIDE SEQUENCE [LARGE SCALE GENOMIC DNA]</scope>
</reference>
<evidence type="ECO:0000313" key="2">
    <source>
        <dbReference type="EMBL" id="CAL1376406.1"/>
    </source>
</evidence>
<evidence type="ECO:0000313" key="3">
    <source>
        <dbReference type="Proteomes" id="UP001497516"/>
    </source>
</evidence>
<accession>A0AAV2DRV6</accession>
<gene>
    <name evidence="2" type="ORF">LTRI10_LOCUS18137</name>
</gene>
<protein>
    <submittedName>
        <fullName evidence="2">Uncharacterized protein</fullName>
    </submittedName>
</protein>
<keyword evidence="1" id="KW-0812">Transmembrane</keyword>
<proteinExistence type="predicted"/>
<keyword evidence="1" id="KW-0472">Membrane</keyword>
<dbReference type="EMBL" id="OZ034816">
    <property type="protein sequence ID" value="CAL1376406.1"/>
    <property type="molecule type" value="Genomic_DNA"/>
</dbReference>
<dbReference type="AlphaFoldDB" id="A0AAV2DRV6"/>
<sequence>MKYAYLIKCDKLDKRVGDMNHRNPKAQVTQMNLFGGELTMINFGLSIYLLFISLLSSKQLLLVLAWRLGLQLFECCACVLLKIARVGQADGGCTSLRSISLDRNMCYCVSTVKS</sequence>
<name>A0AAV2DRV6_9ROSI</name>
<evidence type="ECO:0000256" key="1">
    <source>
        <dbReference type="SAM" id="Phobius"/>
    </source>
</evidence>
<organism evidence="2 3">
    <name type="scientific">Linum trigynum</name>
    <dbReference type="NCBI Taxonomy" id="586398"/>
    <lineage>
        <taxon>Eukaryota</taxon>
        <taxon>Viridiplantae</taxon>
        <taxon>Streptophyta</taxon>
        <taxon>Embryophyta</taxon>
        <taxon>Tracheophyta</taxon>
        <taxon>Spermatophyta</taxon>
        <taxon>Magnoliopsida</taxon>
        <taxon>eudicotyledons</taxon>
        <taxon>Gunneridae</taxon>
        <taxon>Pentapetalae</taxon>
        <taxon>rosids</taxon>
        <taxon>fabids</taxon>
        <taxon>Malpighiales</taxon>
        <taxon>Linaceae</taxon>
        <taxon>Linum</taxon>
    </lineage>
</organism>
<feature type="transmembrane region" description="Helical" evidence="1">
    <location>
        <begin position="31"/>
        <end position="54"/>
    </location>
</feature>
<keyword evidence="3" id="KW-1185">Reference proteome</keyword>
<dbReference type="Proteomes" id="UP001497516">
    <property type="component" value="Chromosome 3"/>
</dbReference>